<evidence type="ECO:0000256" key="3">
    <source>
        <dbReference type="SAM" id="Phobius"/>
    </source>
</evidence>
<dbReference type="Proteomes" id="UP000694941">
    <property type="component" value="Unplaced"/>
</dbReference>
<reference evidence="5" key="1">
    <citation type="submission" date="2025-08" db="UniProtKB">
        <authorList>
            <consortium name="RefSeq"/>
        </authorList>
    </citation>
    <scope>IDENTIFICATION</scope>
    <source>
        <tissue evidence="5">Muscle</tissue>
    </source>
</reference>
<feature type="transmembrane region" description="Helical" evidence="3">
    <location>
        <begin position="12"/>
        <end position="30"/>
    </location>
</feature>
<feature type="transmembrane region" description="Helical" evidence="3">
    <location>
        <begin position="74"/>
        <end position="99"/>
    </location>
</feature>
<gene>
    <name evidence="5" type="primary">LOC106472858</name>
</gene>
<name>A0ABM1TMK8_LIMPO</name>
<comment type="similarity">
    <text evidence="1">Belongs to the GDA1/CD39 NTPase family.</text>
</comment>
<dbReference type="PANTHER" id="PTHR11782:SF127">
    <property type="entry name" value="NTPASE, ISOFORM F"/>
    <property type="match status" value="1"/>
</dbReference>
<dbReference type="GeneID" id="106472858"/>
<keyword evidence="4" id="KW-1185">Reference proteome</keyword>
<dbReference type="RefSeq" id="XP_022257114.1">
    <property type="nucleotide sequence ID" value="XM_022401406.1"/>
</dbReference>
<protein>
    <submittedName>
        <fullName evidence="5">Ectonucleoside triphosphate diphosphohydrolase 5-like isoform X1</fullName>
    </submittedName>
</protein>
<dbReference type="Gene3D" id="3.30.420.150">
    <property type="entry name" value="Exopolyphosphatase. Domain 2"/>
    <property type="match status" value="1"/>
</dbReference>
<dbReference type="Pfam" id="PF01150">
    <property type="entry name" value="GDA1_CD39"/>
    <property type="match status" value="1"/>
</dbReference>
<evidence type="ECO:0000256" key="2">
    <source>
        <dbReference type="ARBA" id="ARBA00022801"/>
    </source>
</evidence>
<organism evidence="4 5">
    <name type="scientific">Limulus polyphemus</name>
    <name type="common">Atlantic horseshoe crab</name>
    <dbReference type="NCBI Taxonomy" id="6850"/>
    <lineage>
        <taxon>Eukaryota</taxon>
        <taxon>Metazoa</taxon>
        <taxon>Ecdysozoa</taxon>
        <taxon>Arthropoda</taxon>
        <taxon>Chelicerata</taxon>
        <taxon>Merostomata</taxon>
        <taxon>Xiphosura</taxon>
        <taxon>Limulidae</taxon>
        <taxon>Limulus</taxon>
    </lineage>
</organism>
<evidence type="ECO:0000313" key="5">
    <source>
        <dbReference type="RefSeq" id="XP_022257114.1"/>
    </source>
</evidence>
<dbReference type="Gene3D" id="3.30.420.40">
    <property type="match status" value="1"/>
</dbReference>
<evidence type="ECO:0000256" key="1">
    <source>
        <dbReference type="ARBA" id="ARBA00009283"/>
    </source>
</evidence>
<evidence type="ECO:0000313" key="4">
    <source>
        <dbReference type="Proteomes" id="UP000694941"/>
    </source>
</evidence>
<accession>A0ABM1TMK8</accession>
<keyword evidence="2" id="KW-0378">Hydrolase</keyword>
<keyword evidence="3" id="KW-0812">Transmembrane</keyword>
<keyword evidence="3" id="KW-0472">Membrane</keyword>
<keyword evidence="3" id="KW-1133">Transmembrane helix</keyword>
<dbReference type="PANTHER" id="PTHR11782">
    <property type="entry name" value="ADENOSINE/GUANOSINE DIPHOSPHATASE"/>
    <property type="match status" value="1"/>
</dbReference>
<sequence>MCSTKNCNKDTAVFGFYWCALALVYCWLRWLEVAGCLVTFKIMAQGLLLVDPQSSGAVHTVGDLKASPKKAHCFMMPLTIMSTTLICGMLLLVCAVTYVGPFSTIKKVAELQNGDKVTQRSYAIVFDGGSTGTRIHVFTFLNSTETGLTLLDEYFQEVKPGLSSYAESPSEAASSIVSLLEKAKTVIPSECWSGTPLSLKATAGLRFLPSHTADAILDEVDKKIKSYPFLVSNDSVSIMDGDDEGIFAWYTVNFLLGHLSNASHTVVTLDLGGGSTQITFQPTNLDMLVSIPKEYLVKLKIQEKPAFLYTHSYLGNGLMSARLSILQSSSSGEKSAHDKTEILRSPCIHPLIMKSWQHGGMEYLVMGLESGNYGFDACFDRAKTFVGNNIHVAEELKQRPVYAMSYYYDRAVDSELIDKDDGGVVLVEDFLKAAKKACSSDGNVNMPFLCLDLTYIASLLYNGFDLNLSKEITLVKKIKTFETSWGLGAAFNLLARV</sequence>
<proteinExistence type="inferred from homology"/>
<dbReference type="CDD" id="cd24046">
    <property type="entry name" value="ASKHA_NBD_NTPDase5-like"/>
    <property type="match status" value="1"/>
</dbReference>
<dbReference type="InterPro" id="IPR000407">
    <property type="entry name" value="GDA1_CD39_NTPase"/>
</dbReference>